<dbReference type="InterPro" id="IPR001041">
    <property type="entry name" value="2Fe-2S_ferredoxin-type"/>
</dbReference>
<dbReference type="PRINTS" id="PR00409">
    <property type="entry name" value="PHDIOXRDTASE"/>
</dbReference>
<keyword evidence="3" id="KW-0223">Dioxygenase</keyword>
<feature type="domain" description="2Fe-2S ferredoxin-type" evidence="1">
    <location>
        <begin position="257"/>
        <end position="344"/>
    </location>
</feature>
<dbReference type="InterPro" id="IPR012675">
    <property type="entry name" value="Beta-grasp_dom_sf"/>
</dbReference>
<dbReference type="InterPro" id="IPR017938">
    <property type="entry name" value="Riboflavin_synthase-like_b-brl"/>
</dbReference>
<keyword evidence="3" id="KW-0560">Oxidoreductase</keyword>
<dbReference type="InterPro" id="IPR052353">
    <property type="entry name" value="Benzoxazolinone_Detox_Enz"/>
</dbReference>
<feature type="domain" description="FAD-binding FR-type" evidence="2">
    <location>
        <begin position="32"/>
        <end position="134"/>
    </location>
</feature>
<dbReference type="GO" id="GO:0051537">
    <property type="term" value="F:2 iron, 2 sulfur cluster binding"/>
    <property type="evidence" value="ECO:0007669"/>
    <property type="project" value="InterPro"/>
</dbReference>
<dbReference type="Gene3D" id="3.10.20.30">
    <property type="match status" value="1"/>
</dbReference>
<evidence type="ECO:0000259" key="2">
    <source>
        <dbReference type="PROSITE" id="PS51384"/>
    </source>
</evidence>
<dbReference type="AlphaFoldDB" id="A0A6J5F780"/>
<dbReference type="SUPFAM" id="SSF54292">
    <property type="entry name" value="2Fe-2S ferredoxin-like"/>
    <property type="match status" value="1"/>
</dbReference>
<organism evidence="3 4">
    <name type="scientific">Paraburkholderia humisilvae</name>
    <dbReference type="NCBI Taxonomy" id="627669"/>
    <lineage>
        <taxon>Bacteria</taxon>
        <taxon>Pseudomonadati</taxon>
        <taxon>Pseudomonadota</taxon>
        <taxon>Betaproteobacteria</taxon>
        <taxon>Burkholderiales</taxon>
        <taxon>Burkholderiaceae</taxon>
        <taxon>Paraburkholderia</taxon>
    </lineage>
</organism>
<dbReference type="InterPro" id="IPR017927">
    <property type="entry name" value="FAD-bd_FR_type"/>
</dbReference>
<dbReference type="PROSITE" id="PS00197">
    <property type="entry name" value="2FE2S_FER_1"/>
    <property type="match status" value="1"/>
</dbReference>
<evidence type="ECO:0000313" key="4">
    <source>
        <dbReference type="Proteomes" id="UP000494363"/>
    </source>
</evidence>
<dbReference type="EMBL" id="CADIKH010000109">
    <property type="protein sequence ID" value="CAB3774334.1"/>
    <property type="molecule type" value="Genomic_DNA"/>
</dbReference>
<dbReference type="InterPro" id="IPR006058">
    <property type="entry name" value="2Fe2S_fd_BS"/>
</dbReference>
<dbReference type="PANTHER" id="PTHR30212">
    <property type="entry name" value="PROTEIN YIIM"/>
    <property type="match status" value="1"/>
</dbReference>
<dbReference type="PROSITE" id="PS51384">
    <property type="entry name" value="FAD_FR"/>
    <property type="match status" value="1"/>
</dbReference>
<dbReference type="Pfam" id="PF00111">
    <property type="entry name" value="Fer2"/>
    <property type="match status" value="1"/>
</dbReference>
<dbReference type="SUPFAM" id="SSF63380">
    <property type="entry name" value="Riboflavin synthase domain-like"/>
    <property type="match status" value="1"/>
</dbReference>
<evidence type="ECO:0000313" key="3">
    <source>
        <dbReference type="EMBL" id="CAB3774334.1"/>
    </source>
</evidence>
<dbReference type="Pfam" id="PF00175">
    <property type="entry name" value="NAD_binding_1"/>
    <property type="match status" value="1"/>
</dbReference>
<protein>
    <submittedName>
        <fullName evidence="3">Phenoxybenzoate dioxygenase subunit beta</fullName>
        <ecNumber evidence="3">1.-.-.-</ecNumber>
    </submittedName>
</protein>
<proteinExistence type="predicted"/>
<sequence>MRMNEPVLSQETGFSMDTPTMEHVLATDTSVYNTMRMQLISIHYASTNTNLYEIRRPDNATLPQASPGAHIDVHLPNGVVRQYSLVTADGDPRAYLIGIKRHRTSRGGSAFVHEKLHVGQMLDVGGPRNNFPLNEMARHTVLIAGGIGITPIWAMAQRLQKLGRSFELHYACRERREAAFIDQIEMLPQARTYVDHEQGGKRLDIPAIVARSPEDAHYYCCGPLSMLHAYETATAALDCTRVHLEFFKQRIEATHESSFTVELHRTGESFRIPAEKTILEVLEEAGIAAPHLCRKGICGACQVQVVAGAPDHRDSVLSEHDKKKGEAMLICCSRSKSERLVIDF</sequence>
<dbReference type="EC" id="1.-.-.-" evidence="3"/>
<dbReference type="GO" id="GO:0051213">
    <property type="term" value="F:dioxygenase activity"/>
    <property type="evidence" value="ECO:0007669"/>
    <property type="project" value="UniProtKB-KW"/>
</dbReference>
<accession>A0A6J5F780</accession>
<reference evidence="3 4" key="1">
    <citation type="submission" date="2020-04" db="EMBL/GenBank/DDBJ databases">
        <authorList>
            <person name="De Canck E."/>
        </authorList>
    </citation>
    <scope>NUCLEOTIDE SEQUENCE [LARGE SCALE GENOMIC DNA]</scope>
    <source>
        <strain evidence="3 4">LMG 29542</strain>
    </source>
</reference>
<dbReference type="SUPFAM" id="SSF52343">
    <property type="entry name" value="Ferredoxin reductase-like, C-terminal NADP-linked domain"/>
    <property type="match status" value="1"/>
</dbReference>
<dbReference type="Gene3D" id="2.40.30.10">
    <property type="entry name" value="Translation factors"/>
    <property type="match status" value="1"/>
</dbReference>
<dbReference type="InterPro" id="IPR036010">
    <property type="entry name" value="2Fe-2S_ferredoxin-like_sf"/>
</dbReference>
<dbReference type="Gene3D" id="3.40.50.80">
    <property type="entry name" value="Nucleotide-binding domain of ferredoxin-NADP reductase (FNR) module"/>
    <property type="match status" value="1"/>
</dbReference>
<dbReference type="PROSITE" id="PS51085">
    <property type="entry name" value="2FE2S_FER_2"/>
    <property type="match status" value="1"/>
</dbReference>
<dbReference type="Proteomes" id="UP000494363">
    <property type="component" value="Unassembled WGS sequence"/>
</dbReference>
<dbReference type="InterPro" id="IPR001433">
    <property type="entry name" value="OxRdtase_FAD/NAD-bd"/>
</dbReference>
<dbReference type="PANTHER" id="PTHR30212:SF2">
    <property type="entry name" value="PROTEIN YIIM"/>
    <property type="match status" value="1"/>
</dbReference>
<keyword evidence="4" id="KW-1185">Reference proteome</keyword>
<name>A0A6J5F780_9BURK</name>
<dbReference type="CDD" id="cd06185">
    <property type="entry name" value="PDR_like"/>
    <property type="match status" value="1"/>
</dbReference>
<evidence type="ECO:0000259" key="1">
    <source>
        <dbReference type="PROSITE" id="PS51085"/>
    </source>
</evidence>
<gene>
    <name evidence="3" type="primary">pobB</name>
    <name evidence="3" type="ORF">LMG29542_07727</name>
</gene>
<dbReference type="CDD" id="cd00207">
    <property type="entry name" value="fer2"/>
    <property type="match status" value="1"/>
</dbReference>
<dbReference type="InterPro" id="IPR039261">
    <property type="entry name" value="FNR_nucleotide-bd"/>
</dbReference>